<dbReference type="InterPro" id="IPR011333">
    <property type="entry name" value="SKP1/BTB/POZ_sf"/>
</dbReference>
<organism evidence="1 2">
    <name type="scientific">Karstenula rhodostoma CBS 690.94</name>
    <dbReference type="NCBI Taxonomy" id="1392251"/>
    <lineage>
        <taxon>Eukaryota</taxon>
        <taxon>Fungi</taxon>
        <taxon>Dikarya</taxon>
        <taxon>Ascomycota</taxon>
        <taxon>Pezizomycotina</taxon>
        <taxon>Dothideomycetes</taxon>
        <taxon>Pleosporomycetidae</taxon>
        <taxon>Pleosporales</taxon>
        <taxon>Massarineae</taxon>
        <taxon>Didymosphaeriaceae</taxon>
        <taxon>Karstenula</taxon>
    </lineage>
</organism>
<dbReference type="SUPFAM" id="SSF54695">
    <property type="entry name" value="POZ domain"/>
    <property type="match status" value="1"/>
</dbReference>
<comment type="caution">
    <text evidence="1">The sequence shown here is derived from an EMBL/GenBank/DDBJ whole genome shotgun (WGS) entry which is preliminary data.</text>
</comment>
<name>A0A9P4UBH1_9PLEO</name>
<gene>
    <name evidence="1" type="ORF">P171DRAFT_487077</name>
</gene>
<reference evidence="1" key="1">
    <citation type="journal article" date="2020" name="Stud. Mycol.">
        <title>101 Dothideomycetes genomes: a test case for predicting lifestyles and emergence of pathogens.</title>
        <authorList>
            <person name="Haridas S."/>
            <person name="Albert R."/>
            <person name="Binder M."/>
            <person name="Bloem J."/>
            <person name="Labutti K."/>
            <person name="Salamov A."/>
            <person name="Andreopoulos B."/>
            <person name="Baker S."/>
            <person name="Barry K."/>
            <person name="Bills G."/>
            <person name="Bluhm B."/>
            <person name="Cannon C."/>
            <person name="Castanera R."/>
            <person name="Culley D."/>
            <person name="Daum C."/>
            <person name="Ezra D."/>
            <person name="Gonzalez J."/>
            <person name="Henrissat B."/>
            <person name="Kuo A."/>
            <person name="Liang C."/>
            <person name="Lipzen A."/>
            <person name="Lutzoni F."/>
            <person name="Magnuson J."/>
            <person name="Mondo S."/>
            <person name="Nolan M."/>
            <person name="Ohm R."/>
            <person name="Pangilinan J."/>
            <person name="Park H.-J."/>
            <person name="Ramirez L."/>
            <person name="Alfaro M."/>
            <person name="Sun H."/>
            <person name="Tritt A."/>
            <person name="Yoshinaga Y."/>
            <person name="Zwiers L.-H."/>
            <person name="Turgeon B."/>
            <person name="Goodwin S."/>
            <person name="Spatafora J."/>
            <person name="Crous P."/>
            <person name="Grigoriev I."/>
        </authorList>
    </citation>
    <scope>NUCLEOTIDE SEQUENCE</scope>
    <source>
        <strain evidence="1">CBS 690.94</strain>
    </source>
</reference>
<dbReference type="AlphaFoldDB" id="A0A9P4UBH1"/>
<dbReference type="Gene3D" id="3.30.710.10">
    <property type="entry name" value="Potassium Channel Kv1.1, Chain A"/>
    <property type="match status" value="1"/>
</dbReference>
<dbReference type="Proteomes" id="UP000799764">
    <property type="component" value="Unassembled WGS sequence"/>
</dbReference>
<protein>
    <recommendedName>
        <fullName evidence="3">BTB domain-containing protein</fullName>
    </recommendedName>
</protein>
<sequence>MQLFKTLGRAIVSTLKYISTACGKCLAEGITRDLKIDLPDLWAFIAAHHARISPLVFYQALDQALDNHISAGYTISTSTSDQTNRWLTILVFNRIMASSLKPILPFTMYPLTPGDPHRFLVGPSQMPFDIHTSTLAEASPSFTVAFISSIKSPLALPNMTPEDFGALTKWLYTNVPPTFARATDLQRICELWVAACQLGLYLKANTLLRLGMELMTPADRICSMDTVRWVFAHTLASSPLRGFVIAILAQRSQPDFASPFRPGDMEIWKERNGFMLKLQHARKLLAFATRNTDGRVVVDFDRANKEGKGMGQGNLPMPEFLVWDERVWNAEGFVVPDRFFVFPGTVEYEEGLVEFLKRK</sequence>
<accession>A0A9P4UBH1</accession>
<evidence type="ECO:0008006" key="3">
    <source>
        <dbReference type="Google" id="ProtNLM"/>
    </source>
</evidence>
<evidence type="ECO:0000313" key="2">
    <source>
        <dbReference type="Proteomes" id="UP000799764"/>
    </source>
</evidence>
<dbReference type="EMBL" id="MU001503">
    <property type="protein sequence ID" value="KAF2443122.1"/>
    <property type="molecule type" value="Genomic_DNA"/>
</dbReference>
<dbReference type="OrthoDB" id="194443at2759"/>
<evidence type="ECO:0000313" key="1">
    <source>
        <dbReference type="EMBL" id="KAF2443122.1"/>
    </source>
</evidence>
<keyword evidence="2" id="KW-1185">Reference proteome</keyword>
<proteinExistence type="predicted"/>